<dbReference type="InterPro" id="IPR011916">
    <property type="entry name" value="LipoPS_heptosylTferase-III"/>
</dbReference>
<comment type="catalytic activity">
    <reaction evidence="5">
        <text>L-alpha-D-Hep-(1-&gt;3)-4-O-phospho-L-alpha-D-Hep-(1-&gt;5)-[alpha-Kdo-(2-&gt;4)]-alpha-Kdo-(2-&gt;6)-lipid A (E. coli) + ADP-L-glycero-beta-D-manno-heptose = L-alpha-D-Hep-(1-&gt;7)-L-alpha-D-Hep-(1-&gt;3)-4-O-phospho-L-alpha-D-Hep-(1-&gt;5)-[alpha-Kdo-(2-&gt;4)]-alpha-Kdo-(2-&gt;6)-lipid A (E. coli) + ADP + H(+)</text>
        <dbReference type="Rhea" id="RHEA:74099"/>
        <dbReference type="ChEBI" id="CHEBI:15378"/>
        <dbReference type="ChEBI" id="CHEBI:61506"/>
        <dbReference type="ChEBI" id="CHEBI:193075"/>
        <dbReference type="ChEBI" id="CHEBI:193076"/>
        <dbReference type="ChEBI" id="CHEBI:456216"/>
        <dbReference type="EC" id="2.4.99.25"/>
    </reaction>
</comment>
<evidence type="ECO:0000313" key="10">
    <source>
        <dbReference type="EMBL" id="PXW37357.1"/>
    </source>
</evidence>
<keyword evidence="2 10" id="KW-0808">Transferase</keyword>
<evidence type="ECO:0000256" key="4">
    <source>
        <dbReference type="ARBA" id="ARBA00043995"/>
    </source>
</evidence>
<dbReference type="PANTHER" id="PTHR30160:SF1">
    <property type="entry name" value="LIPOPOLYSACCHARIDE 1,2-N-ACETYLGLUCOSAMINETRANSFERASE-RELATED"/>
    <property type="match status" value="1"/>
</dbReference>
<evidence type="ECO:0000256" key="1">
    <source>
        <dbReference type="ARBA" id="ARBA00022676"/>
    </source>
</evidence>
<dbReference type="RefSeq" id="WP_110276972.1">
    <property type="nucleotide sequence ID" value="NZ_QJJG01000026.1"/>
</dbReference>
<evidence type="ECO:0000256" key="2">
    <source>
        <dbReference type="ARBA" id="ARBA00022679"/>
    </source>
</evidence>
<reference evidence="10 11" key="1">
    <citation type="submission" date="2018-05" db="EMBL/GenBank/DDBJ databases">
        <title>Freshwater and sediment microbial communities from various areas in North America, analyzing microbe dynamics in response to fracking.</title>
        <authorList>
            <person name="Lamendella R."/>
        </authorList>
    </citation>
    <scope>NUCLEOTIDE SEQUENCE [LARGE SCALE GENOMIC DNA]</scope>
    <source>
        <strain evidence="10 11">67</strain>
    </source>
</reference>
<evidence type="ECO:0000256" key="6">
    <source>
        <dbReference type="ARBA" id="ARBA00051369"/>
    </source>
</evidence>
<evidence type="ECO:0000256" key="5">
    <source>
        <dbReference type="ARBA" id="ARBA00051137"/>
    </source>
</evidence>
<dbReference type="CDD" id="cd03789">
    <property type="entry name" value="GT9_LPS_heptosyltransferase"/>
    <property type="match status" value="1"/>
</dbReference>
<evidence type="ECO:0000313" key="11">
    <source>
        <dbReference type="Proteomes" id="UP000247485"/>
    </source>
</evidence>
<dbReference type="GO" id="GO:0005829">
    <property type="term" value="C:cytosol"/>
    <property type="evidence" value="ECO:0007669"/>
    <property type="project" value="TreeGrafter"/>
</dbReference>
<dbReference type="InterPro" id="IPR051199">
    <property type="entry name" value="LPS_LOS_Heptosyltrfase"/>
</dbReference>
<dbReference type="Gene3D" id="3.40.50.2000">
    <property type="entry name" value="Glycogen Phosphorylase B"/>
    <property type="match status" value="2"/>
</dbReference>
<dbReference type="GO" id="GO:0008713">
    <property type="term" value="F:ADP-heptose-lipopolysaccharide heptosyltransferase activity"/>
    <property type="evidence" value="ECO:0007669"/>
    <property type="project" value="TreeGrafter"/>
</dbReference>
<proteinExistence type="inferred from homology"/>
<comment type="caution">
    <text evidence="10">The sequence shown here is derived from an EMBL/GenBank/DDBJ whole genome shotgun (WGS) entry which is preliminary data.</text>
</comment>
<dbReference type="EC" id="2.4.99.25" evidence="7"/>
<sequence length="358" mass="40341">MTPETRTSGRVNPARILVIKLRHHGDMLLITPLIHALKQQYPAAHVDVLLYEETRDMLAANADINHIYGIDRRWKKQGTGHQLKMEWQLIRTLRQQRYDMVLNLADQWPSAIITKLTGAATRIGFDFPKRRHPAWRFCHTALASTERHNQLHTVQQNLSILVPLGLNIDDAPAKMGYSEQDWATSRARLPEGFQDNYIVIQPTSRWFFKCWREERMSALINALSEAGYAVVLTSGPDAKEKQMVETIMAGCPDARLSSLAGQLTLRQLASVIDHARLFIGVDSVPMHMAAALNTPLVALFGPSKLTFWRPWQAQGEVIWAGDFGPIPDPDDIDTNTDERYLDLIPTDAVIAAAKKVLA</sequence>
<evidence type="ECO:0000256" key="8">
    <source>
        <dbReference type="ARBA" id="ARBA00074396"/>
    </source>
</evidence>
<dbReference type="GO" id="GO:0009244">
    <property type="term" value="P:lipopolysaccharide core region biosynthetic process"/>
    <property type="evidence" value="ECO:0007669"/>
    <property type="project" value="TreeGrafter"/>
</dbReference>
<comment type="catalytic activity">
    <reaction evidence="6">
        <text>an L-alpha-D-Hep-(1-&gt;3)-4-O-phospho-L-alpha-D-Hep-(1-&gt;5)-[alpha-Kdo-(2-&gt;4)]-alpha-Kdo-(2-&gt;6)-lipid A + ADP-L-glycero-beta-D-manno-heptose = an L-alpha-D-Hep-(1-&gt;7)-L-alpha-D-Hep-(1-&gt;3)-4-O-phospho-L-alpha-D-Hep-(1-&gt;5)-[alpha-Kdo-(2-&gt;4)]-alpha-Kdo-(2-&gt;6)-lipid A + ADP + H(+)</text>
        <dbReference type="Rhea" id="RHEA:74095"/>
        <dbReference type="ChEBI" id="CHEBI:15378"/>
        <dbReference type="ChEBI" id="CHEBI:61506"/>
        <dbReference type="ChEBI" id="CHEBI:193070"/>
        <dbReference type="ChEBI" id="CHEBI:193071"/>
        <dbReference type="ChEBI" id="CHEBI:456216"/>
        <dbReference type="EC" id="2.4.99.25"/>
    </reaction>
</comment>
<dbReference type="PANTHER" id="PTHR30160">
    <property type="entry name" value="TETRAACYLDISACCHARIDE 4'-KINASE-RELATED"/>
    <property type="match status" value="1"/>
</dbReference>
<dbReference type="FunFam" id="3.40.50.2000:FF:000191">
    <property type="entry name" value="Lipopolysaccharide core heptosyltransferase RfaQ"/>
    <property type="match status" value="1"/>
</dbReference>
<accession>A0A318FDW1</accession>
<dbReference type="InterPro" id="IPR002201">
    <property type="entry name" value="Glyco_trans_9"/>
</dbReference>
<protein>
    <recommendedName>
        <fullName evidence="8">Lipopolysaccharide heptosyltransferase 3</fullName>
        <ecNumber evidence="7">2.4.99.25</ecNumber>
    </recommendedName>
    <alternativeName>
        <fullName evidence="9">ADP-heptose:lipopolysaccharide heptosyltransferase III</fullName>
    </alternativeName>
</protein>
<dbReference type="SUPFAM" id="SSF53756">
    <property type="entry name" value="UDP-Glycosyltransferase/glycogen phosphorylase"/>
    <property type="match status" value="1"/>
</dbReference>
<comment type="similarity">
    <text evidence="4">Belongs to the glycosyltransferase 9 family.</text>
</comment>
<evidence type="ECO:0000256" key="3">
    <source>
        <dbReference type="ARBA" id="ARBA00022985"/>
    </source>
</evidence>
<name>A0A318FDW1_KLEOX</name>
<evidence type="ECO:0000256" key="9">
    <source>
        <dbReference type="ARBA" id="ARBA00075031"/>
    </source>
</evidence>
<gene>
    <name evidence="10" type="ORF">DET57_12662</name>
</gene>
<keyword evidence="3" id="KW-0448">Lipopolysaccharide biosynthesis</keyword>
<keyword evidence="1" id="KW-0328">Glycosyltransferase</keyword>
<dbReference type="Pfam" id="PF01075">
    <property type="entry name" value="Glyco_transf_9"/>
    <property type="match status" value="1"/>
</dbReference>
<organism evidence="10 11">
    <name type="scientific">Klebsiella oxytoca</name>
    <dbReference type="NCBI Taxonomy" id="571"/>
    <lineage>
        <taxon>Bacteria</taxon>
        <taxon>Pseudomonadati</taxon>
        <taxon>Pseudomonadota</taxon>
        <taxon>Gammaproteobacteria</taxon>
        <taxon>Enterobacterales</taxon>
        <taxon>Enterobacteriaceae</taxon>
        <taxon>Klebsiella/Raoultella group</taxon>
        <taxon>Klebsiella</taxon>
    </lineage>
</organism>
<dbReference type="NCBIfam" id="TIGR02201">
    <property type="entry name" value="heptsyl_trn_III"/>
    <property type="match status" value="1"/>
</dbReference>
<dbReference type="Proteomes" id="UP000247485">
    <property type="component" value="Unassembled WGS sequence"/>
</dbReference>
<evidence type="ECO:0000256" key="7">
    <source>
        <dbReference type="ARBA" id="ARBA00066496"/>
    </source>
</evidence>
<dbReference type="EMBL" id="QJJG01000026">
    <property type="protein sequence ID" value="PXW37357.1"/>
    <property type="molecule type" value="Genomic_DNA"/>
</dbReference>
<dbReference type="AlphaFoldDB" id="A0A318FDW1"/>